<sequence>MPRDLSEWWSDLFLELQTCEEIDRVFSILSRVSLDLGFSYCAFGYVNRVPFCSRNIVIKSSYPERWVSRYREREYLRIDPIAKLELGDLTPAIWNDGLFANTKHLWDEAKSAGLAIGISQPCWDARGQFGVYSLARERTSLGASEIKVLRPFLLALGQLSMFCISRISGRQSSTATEAKLTQREIEILRWTADGKSAKGISNALAISVDTVNFHLKNCRRKLNAPSKASAAAYAIAYGLL</sequence>
<dbReference type="GO" id="GO:0006355">
    <property type="term" value="P:regulation of DNA-templated transcription"/>
    <property type="evidence" value="ECO:0007669"/>
    <property type="project" value="InterPro"/>
</dbReference>
<organism evidence="5 6">
    <name type="scientific">Paraburkholderia phytofirmans OLGA172</name>
    <dbReference type="NCBI Taxonomy" id="1417228"/>
    <lineage>
        <taxon>Bacteria</taxon>
        <taxon>Pseudomonadati</taxon>
        <taxon>Pseudomonadota</taxon>
        <taxon>Betaproteobacteria</taxon>
        <taxon>Burkholderiales</taxon>
        <taxon>Burkholderiaceae</taxon>
        <taxon>Paraburkholderia</taxon>
    </lineage>
</organism>
<dbReference type="EMBL" id="CP014579">
    <property type="protein sequence ID" value="ANB75550.1"/>
    <property type="molecule type" value="Genomic_DNA"/>
</dbReference>
<dbReference type="Gene3D" id="1.10.10.10">
    <property type="entry name" value="Winged helix-like DNA-binding domain superfamily/Winged helix DNA-binding domain"/>
    <property type="match status" value="1"/>
</dbReference>
<dbReference type="PRINTS" id="PR00038">
    <property type="entry name" value="HTHLUXR"/>
</dbReference>
<feature type="domain" description="HTH luxR-type" evidence="4">
    <location>
        <begin position="173"/>
        <end position="238"/>
    </location>
</feature>
<dbReference type="SMART" id="SM00421">
    <property type="entry name" value="HTH_LUXR"/>
    <property type="match status" value="1"/>
</dbReference>
<dbReference type="InterPro" id="IPR036388">
    <property type="entry name" value="WH-like_DNA-bd_sf"/>
</dbReference>
<dbReference type="AlphaFoldDB" id="A0A160FRC9"/>
<name>A0A160FRC9_9BURK</name>
<dbReference type="RefSeq" id="WP_082855276.1">
    <property type="nucleotide sequence ID" value="NZ_CP014579.1"/>
</dbReference>
<dbReference type="PROSITE" id="PS50043">
    <property type="entry name" value="HTH_LUXR_2"/>
    <property type="match status" value="1"/>
</dbReference>
<dbReference type="SUPFAM" id="SSF46894">
    <property type="entry name" value="C-terminal effector domain of the bipartite response regulators"/>
    <property type="match status" value="1"/>
</dbReference>
<keyword evidence="2" id="KW-0238">DNA-binding</keyword>
<evidence type="ECO:0000256" key="1">
    <source>
        <dbReference type="ARBA" id="ARBA00023015"/>
    </source>
</evidence>
<dbReference type="Pfam" id="PF00196">
    <property type="entry name" value="GerE"/>
    <property type="match status" value="1"/>
</dbReference>
<dbReference type="Pfam" id="PF03472">
    <property type="entry name" value="Autoind_bind"/>
    <property type="match status" value="1"/>
</dbReference>
<dbReference type="InterPro" id="IPR036693">
    <property type="entry name" value="TF_LuxR_autoind-bd_dom_sf"/>
</dbReference>
<dbReference type="InterPro" id="IPR005143">
    <property type="entry name" value="TF_LuxR_autoind-bd_dom"/>
</dbReference>
<keyword evidence="1" id="KW-0805">Transcription regulation</keyword>
<reference evidence="5 6" key="1">
    <citation type="journal article" date="2016" name="Gene">
        <title>PacBio SMRT assembly of a complex multi-replicon genome reveals chlorocatechol degradative operon in a region of genome plasticity.</title>
        <authorList>
            <person name="Ricker N."/>
            <person name="Shen S.Y."/>
            <person name="Goordial J."/>
            <person name="Jin S."/>
            <person name="Fulthorpe R.R."/>
        </authorList>
    </citation>
    <scope>NUCLEOTIDE SEQUENCE [LARGE SCALE GENOMIC DNA]</scope>
    <source>
        <strain evidence="5 6">OLGA172</strain>
    </source>
</reference>
<dbReference type="PANTHER" id="PTHR44688">
    <property type="entry name" value="DNA-BINDING TRANSCRIPTIONAL ACTIVATOR DEVR_DOSR"/>
    <property type="match status" value="1"/>
</dbReference>
<evidence type="ECO:0000256" key="2">
    <source>
        <dbReference type="ARBA" id="ARBA00023125"/>
    </source>
</evidence>
<evidence type="ECO:0000256" key="3">
    <source>
        <dbReference type="ARBA" id="ARBA00023163"/>
    </source>
</evidence>
<keyword evidence="3" id="KW-0804">Transcription</keyword>
<dbReference type="GO" id="GO:0003677">
    <property type="term" value="F:DNA binding"/>
    <property type="evidence" value="ECO:0007669"/>
    <property type="project" value="UniProtKB-KW"/>
</dbReference>
<dbReference type="OrthoDB" id="9774661at2"/>
<dbReference type="InterPro" id="IPR016032">
    <property type="entry name" value="Sig_transdc_resp-reg_C-effctor"/>
</dbReference>
<dbReference type="STRING" id="1804984.AYM40_24685"/>
<accession>A0A160FRC9</accession>
<dbReference type="Proteomes" id="UP000076852">
    <property type="component" value="Chromosome 2"/>
</dbReference>
<evidence type="ECO:0000313" key="6">
    <source>
        <dbReference type="Proteomes" id="UP000076852"/>
    </source>
</evidence>
<gene>
    <name evidence="5" type="ORF">AYM40_24685</name>
</gene>
<dbReference type="SUPFAM" id="SSF75516">
    <property type="entry name" value="Pheromone-binding domain of LuxR-like quorum-sensing transcription factors"/>
    <property type="match status" value="1"/>
</dbReference>
<evidence type="ECO:0000313" key="5">
    <source>
        <dbReference type="EMBL" id="ANB75550.1"/>
    </source>
</evidence>
<proteinExistence type="predicted"/>
<keyword evidence="6" id="KW-1185">Reference proteome</keyword>
<dbReference type="PANTHER" id="PTHR44688:SF25">
    <property type="entry name" value="HTH LUXR-TYPE DOMAIN-CONTAINING PROTEIN"/>
    <property type="match status" value="1"/>
</dbReference>
<dbReference type="CDD" id="cd06170">
    <property type="entry name" value="LuxR_C_like"/>
    <property type="match status" value="1"/>
</dbReference>
<dbReference type="KEGG" id="buz:AYM40_24685"/>
<dbReference type="Gene3D" id="3.30.450.80">
    <property type="entry name" value="Transcription factor LuxR-like, autoinducer-binding domain"/>
    <property type="match status" value="1"/>
</dbReference>
<evidence type="ECO:0000259" key="4">
    <source>
        <dbReference type="PROSITE" id="PS50043"/>
    </source>
</evidence>
<protein>
    <recommendedName>
        <fullName evidence="4">HTH luxR-type domain-containing protein</fullName>
    </recommendedName>
</protein>
<dbReference type="InterPro" id="IPR000792">
    <property type="entry name" value="Tscrpt_reg_LuxR_C"/>
</dbReference>